<sequence>MLILLPPSESKTRPDPSCAAGFDPELLSFPSLHAARGTMLRAAGATARSASAAARLGVPASAPELVARMAQLEHEPAVPALEVYSGVLYDQLDSSALPSPDRRVLIQSALLGVVDAQHDRIPAYRLSADSQVHRLGKAGAWWRRRLDPIGAALLAETAASPTPLVLDCRSGAYRAMMPLRSGSGVRVLEVSPVQERGGVRKVISHDAKRCRGWVTRALLQDQRPLPDADALLGLLQEVFAGELGVELEGDRLVMVDRAD</sequence>
<name>A0ABT0R2A2_9MICO</name>
<dbReference type="RefSeq" id="WP_249738147.1">
    <property type="nucleotide sequence ID" value="NZ_JAKNCJ010000008.1"/>
</dbReference>
<gene>
    <name evidence="1" type="primary">yaaA</name>
    <name evidence="1" type="ORF">Bequi_11865</name>
</gene>
<keyword evidence="2" id="KW-1185">Reference proteome</keyword>
<dbReference type="EMBL" id="JAKNCJ010000008">
    <property type="protein sequence ID" value="MCL6424065.1"/>
    <property type="molecule type" value="Genomic_DNA"/>
</dbReference>
<dbReference type="PANTHER" id="PTHR30283:SF4">
    <property type="entry name" value="PEROXIDE STRESS RESISTANCE PROTEIN YAAA"/>
    <property type="match status" value="1"/>
</dbReference>
<proteinExistence type="predicted"/>
<dbReference type="Pfam" id="PF03883">
    <property type="entry name" value="H2O2_YaaD"/>
    <property type="match status" value="1"/>
</dbReference>
<evidence type="ECO:0000313" key="1">
    <source>
        <dbReference type="EMBL" id="MCL6424065.1"/>
    </source>
</evidence>
<dbReference type="PANTHER" id="PTHR30283">
    <property type="entry name" value="PEROXIDE STRESS RESPONSE PROTEIN YAAA"/>
    <property type="match status" value="1"/>
</dbReference>
<dbReference type="Proteomes" id="UP001203761">
    <property type="component" value="Unassembled WGS sequence"/>
</dbReference>
<dbReference type="InterPro" id="IPR005583">
    <property type="entry name" value="YaaA"/>
</dbReference>
<accession>A0ABT0R2A2</accession>
<comment type="caution">
    <text evidence="1">The sequence shown here is derived from an EMBL/GenBank/DDBJ whole genome shotgun (WGS) entry which is preliminary data.</text>
</comment>
<protein>
    <submittedName>
        <fullName evidence="1">Peroxide stress protein YaaA</fullName>
    </submittedName>
</protein>
<reference evidence="1" key="1">
    <citation type="submission" date="2022-02" db="EMBL/GenBank/DDBJ databases">
        <authorList>
            <person name="Lee M."/>
            <person name="Kim S.-J."/>
            <person name="Jung M.-Y."/>
        </authorList>
    </citation>
    <scope>NUCLEOTIDE SEQUENCE</scope>
    <source>
        <strain evidence="1">JHP9</strain>
    </source>
</reference>
<organism evidence="1 2">
    <name type="scientific">Brachybacterium equifaecis</name>
    <dbReference type="NCBI Taxonomy" id="2910770"/>
    <lineage>
        <taxon>Bacteria</taxon>
        <taxon>Bacillati</taxon>
        <taxon>Actinomycetota</taxon>
        <taxon>Actinomycetes</taxon>
        <taxon>Micrococcales</taxon>
        <taxon>Dermabacteraceae</taxon>
        <taxon>Brachybacterium</taxon>
    </lineage>
</organism>
<evidence type="ECO:0000313" key="2">
    <source>
        <dbReference type="Proteomes" id="UP001203761"/>
    </source>
</evidence>